<proteinExistence type="predicted"/>
<accession>A0ACA9PAM5</accession>
<evidence type="ECO:0000313" key="2">
    <source>
        <dbReference type="Proteomes" id="UP000789525"/>
    </source>
</evidence>
<dbReference type="Proteomes" id="UP000789525">
    <property type="component" value="Unassembled WGS sequence"/>
</dbReference>
<keyword evidence="2" id="KW-1185">Reference proteome</keyword>
<sequence length="483" mass="55870">MPEALMLKAGQEKCHFLGILAVDDVYRFKRVLCSSAQNLNMDGGSIMSQLPVEIWILIFRYACATPFAPFTDEAHNHLSPSIVDNFELFTVVTHPFETYHESDNLFKTLRLVCRDWASLVDSLSIRYLFIVMEDFSFPHFSASKLMSVERLHILRHWGEEYCFCSSWVKCTDDSCRSLYDPTDPWEDSCWKFNNKQLKQMLRNVKILFLRDRASRYERVLQATSNIRALYWDSHPHDPDLFYSFEFTHLTHLELRNLRCAQFLEGYINGSLSLPSVLYLSLHFVLGFSSDDWVLLTNVNKSTAFPRLKSLETTGDIESEFQEAMNNFLRASGRTVTEFVEHSVPPNSYRVSRTMEHVFPSLSSYFPNLRLYGINLGDLLYDSDHAPDIAITPFSPKGASFTLLLYNFISSFFSRPESAITSLFIIKGQWKVTRIMMYNSWEDLESTLMNYSADILPNVLSWIQTFLQGLAGSVEFCDREEVSL</sequence>
<organism evidence="1 2">
    <name type="scientific">Acaulospora colombiana</name>
    <dbReference type="NCBI Taxonomy" id="27376"/>
    <lineage>
        <taxon>Eukaryota</taxon>
        <taxon>Fungi</taxon>
        <taxon>Fungi incertae sedis</taxon>
        <taxon>Mucoromycota</taxon>
        <taxon>Glomeromycotina</taxon>
        <taxon>Glomeromycetes</taxon>
        <taxon>Diversisporales</taxon>
        <taxon>Acaulosporaceae</taxon>
        <taxon>Acaulospora</taxon>
    </lineage>
</organism>
<evidence type="ECO:0000313" key="1">
    <source>
        <dbReference type="EMBL" id="CAG8700071.1"/>
    </source>
</evidence>
<protein>
    <submittedName>
        <fullName evidence="1">2777_t:CDS:1</fullName>
    </submittedName>
</protein>
<comment type="caution">
    <text evidence="1">The sequence shown here is derived from an EMBL/GenBank/DDBJ whole genome shotgun (WGS) entry which is preliminary data.</text>
</comment>
<dbReference type="EMBL" id="CAJVPT010032051">
    <property type="protein sequence ID" value="CAG8700071.1"/>
    <property type="molecule type" value="Genomic_DNA"/>
</dbReference>
<name>A0ACA9PAM5_9GLOM</name>
<reference evidence="1" key="1">
    <citation type="submission" date="2021-06" db="EMBL/GenBank/DDBJ databases">
        <authorList>
            <person name="Kallberg Y."/>
            <person name="Tangrot J."/>
            <person name="Rosling A."/>
        </authorList>
    </citation>
    <scope>NUCLEOTIDE SEQUENCE</scope>
    <source>
        <strain evidence="1">CL356</strain>
    </source>
</reference>
<gene>
    <name evidence="1" type="ORF">ACOLOM_LOCUS10203</name>
</gene>
<feature type="non-terminal residue" evidence="1">
    <location>
        <position position="483"/>
    </location>
</feature>